<feature type="region of interest" description="Disordered" evidence="1">
    <location>
        <begin position="83"/>
        <end position="114"/>
    </location>
</feature>
<feature type="compositionally biased region" description="Basic and acidic residues" evidence="1">
    <location>
        <begin position="97"/>
        <end position="110"/>
    </location>
</feature>
<dbReference type="Proteomes" id="UP001390339">
    <property type="component" value="Unassembled WGS sequence"/>
</dbReference>
<feature type="signal peptide" evidence="2">
    <location>
        <begin position="1"/>
        <end position="18"/>
    </location>
</feature>
<evidence type="ECO:0000313" key="3">
    <source>
        <dbReference type="EMBL" id="KAK8860088.1"/>
    </source>
</evidence>
<keyword evidence="2" id="KW-0732">Signal</keyword>
<dbReference type="EMBL" id="JAPCWZ010000006">
    <property type="protein sequence ID" value="KAK8860088.1"/>
    <property type="molecule type" value="Genomic_DNA"/>
</dbReference>
<protein>
    <submittedName>
        <fullName evidence="3">Uncharacterized protein</fullName>
    </submittedName>
</protein>
<evidence type="ECO:0000256" key="1">
    <source>
        <dbReference type="SAM" id="MobiDB-lite"/>
    </source>
</evidence>
<comment type="caution">
    <text evidence="3">The sequence shown here is derived from an EMBL/GenBank/DDBJ whole genome shotgun (WGS) entry which is preliminary data.</text>
</comment>
<name>A0ABR2IAQ4_9PEZI</name>
<accession>A0ABR2IAQ4</accession>
<reference evidence="3 4" key="1">
    <citation type="journal article" date="2024" name="IMA Fungus">
        <title>Apiospora arundinis, a panoply of carbohydrate-active enzymes and secondary metabolites.</title>
        <authorList>
            <person name="Sorensen T."/>
            <person name="Petersen C."/>
            <person name="Muurmann A.T."/>
            <person name="Christiansen J.V."/>
            <person name="Brundto M.L."/>
            <person name="Overgaard C.K."/>
            <person name="Boysen A.T."/>
            <person name="Wollenberg R.D."/>
            <person name="Larsen T.O."/>
            <person name="Sorensen J.L."/>
            <person name="Nielsen K.L."/>
            <person name="Sondergaard T.E."/>
        </authorList>
    </citation>
    <scope>NUCLEOTIDE SEQUENCE [LARGE SCALE GENOMIC DNA]</scope>
    <source>
        <strain evidence="3 4">AAU 773</strain>
    </source>
</reference>
<gene>
    <name evidence="3" type="ORF">PGQ11_010822</name>
</gene>
<organism evidence="3 4">
    <name type="scientific">Apiospora arundinis</name>
    <dbReference type="NCBI Taxonomy" id="335852"/>
    <lineage>
        <taxon>Eukaryota</taxon>
        <taxon>Fungi</taxon>
        <taxon>Dikarya</taxon>
        <taxon>Ascomycota</taxon>
        <taxon>Pezizomycotina</taxon>
        <taxon>Sordariomycetes</taxon>
        <taxon>Xylariomycetidae</taxon>
        <taxon>Amphisphaeriales</taxon>
        <taxon>Apiosporaceae</taxon>
        <taxon>Apiospora</taxon>
    </lineage>
</organism>
<evidence type="ECO:0000256" key="2">
    <source>
        <dbReference type="SAM" id="SignalP"/>
    </source>
</evidence>
<evidence type="ECO:0000313" key="4">
    <source>
        <dbReference type="Proteomes" id="UP001390339"/>
    </source>
</evidence>
<feature type="chain" id="PRO_5045830715" evidence="2">
    <location>
        <begin position="19"/>
        <end position="495"/>
    </location>
</feature>
<keyword evidence="4" id="KW-1185">Reference proteome</keyword>
<sequence>MKLVQLLAFHGLCSLGLAAGETPGNSVCIPFPKYSCAKVDIWEGDDVVIEDEEGDLPTRSLNFPDDADLLEGDDEFNSTYTPLFERASNTNPSKPKSSSEVKDGEKEGDYKFCNQPYNTEEQKPLIAATTKFGNNLMVYSTPNYEENPVHELDIEDWATCTDFKLESKVRSSVKDPKSPGHNWVSEHVLERQMLQIFMEHEVDGKWPKWQPKKGKKDGKYVGAYTPRAPFKQFGQWKDFCQMLKHYSWTDNRQKKDNTNEKTFIGNDFIWKVAASGWPTKEQGNEMFFIDSQVNGMKARMWDPTKSLKNVQPVTDLEKRLTRILTKLQNNKPLAKNEDKDKTIKDLDAARIKYVTSIRVAIMLNKYLARKEVQEVFKKQVKRVGETLAKAEDGLVTNWKNSGGNEGDYQKQELGAKFVSWMKTHTTETFKRIPDFCNAGSKWMKVQVKTLEDKQADKSTPDLSKEEKTFLTNMKATVAEVDRIEAAKEWVKNELP</sequence>
<proteinExistence type="predicted"/>